<dbReference type="Proteomes" id="UP000094819">
    <property type="component" value="Unassembled WGS sequence"/>
</dbReference>
<dbReference type="OrthoDB" id="2564232at2759"/>
<dbReference type="EMBL" id="AWGH01000007">
    <property type="protein sequence ID" value="ODO00706.1"/>
    <property type="molecule type" value="Genomic_DNA"/>
</dbReference>
<dbReference type="InterPro" id="IPR016181">
    <property type="entry name" value="Acyl_CoA_acyltransferase"/>
</dbReference>
<evidence type="ECO:0000256" key="1">
    <source>
        <dbReference type="ARBA" id="ARBA00022679"/>
    </source>
</evidence>
<keyword evidence="4" id="KW-1185">Reference proteome</keyword>
<keyword evidence="2" id="KW-0472">Membrane</keyword>
<keyword evidence="2" id="KW-1133">Transmembrane helix</keyword>
<dbReference type="PANTHER" id="PTHR13947:SF37">
    <property type="entry name" value="LD18367P"/>
    <property type="match status" value="1"/>
</dbReference>
<evidence type="ECO:0008006" key="5">
    <source>
        <dbReference type="Google" id="ProtNLM"/>
    </source>
</evidence>
<dbReference type="AlphaFoldDB" id="A0A1E3JJ93"/>
<dbReference type="PANTHER" id="PTHR13947">
    <property type="entry name" value="GNAT FAMILY N-ACETYLTRANSFERASE"/>
    <property type="match status" value="1"/>
</dbReference>
<evidence type="ECO:0000313" key="4">
    <source>
        <dbReference type="Proteomes" id="UP000094819"/>
    </source>
</evidence>
<organism evidence="3 4">
    <name type="scientific">Cryptococcus wingfieldii CBS 7118</name>
    <dbReference type="NCBI Taxonomy" id="1295528"/>
    <lineage>
        <taxon>Eukaryota</taxon>
        <taxon>Fungi</taxon>
        <taxon>Dikarya</taxon>
        <taxon>Basidiomycota</taxon>
        <taxon>Agaricomycotina</taxon>
        <taxon>Tremellomycetes</taxon>
        <taxon>Tremellales</taxon>
        <taxon>Cryptococcaceae</taxon>
        <taxon>Cryptococcus</taxon>
    </lineage>
</organism>
<feature type="transmembrane region" description="Helical" evidence="2">
    <location>
        <begin position="53"/>
        <end position="74"/>
    </location>
</feature>
<sequence>MSAPQEAPAPVEGVDVVRKYDHSRDEHALKMLVGQGIMEGLARANNKIITSPFVLLPIILIGLVISHYAGFAINSNPLSYIYPLVGPALALLPLLASIEYLQRPAFTARLRKTIGSLDMIKPSVYYAPAQSGVWVFEHEGSVVGAVCLDAGEQALEKLSSVLGEEDGQVTGEKGVVGELQLVPKKAESNSGLRKRPTVSGANNETRSVIARIRHLDVDQPYRKSGVGSELLLTALDHTFDVSVQSPCRIEKVYVYTNPMSVDGDKLLIKCGFVPVTEGEAGADWEDSEKIGLFGWKGRWMSVSRDRWLENRTEILAKNR</sequence>
<dbReference type="Gene3D" id="3.40.630.30">
    <property type="match status" value="1"/>
</dbReference>
<protein>
    <recommendedName>
        <fullName evidence="5">N-acetyltransferase domain-containing protein</fullName>
    </recommendedName>
</protein>
<gene>
    <name evidence="3" type="ORF">L198_03032</name>
</gene>
<comment type="caution">
    <text evidence="3">The sequence shown here is derived from an EMBL/GenBank/DDBJ whole genome shotgun (WGS) entry which is preliminary data.</text>
</comment>
<dbReference type="RefSeq" id="XP_019032898.1">
    <property type="nucleotide sequence ID" value="XM_019175166.1"/>
</dbReference>
<name>A0A1E3JJ93_9TREE</name>
<accession>A0A1E3JJ93</accession>
<evidence type="ECO:0000256" key="2">
    <source>
        <dbReference type="SAM" id="Phobius"/>
    </source>
</evidence>
<keyword evidence="1" id="KW-0808">Transferase</keyword>
<feature type="transmembrane region" description="Helical" evidence="2">
    <location>
        <begin position="80"/>
        <end position="101"/>
    </location>
</feature>
<reference evidence="3 4" key="1">
    <citation type="submission" date="2016-06" db="EMBL/GenBank/DDBJ databases">
        <title>Evolution of pathogenesis and genome organization in the Tremellales.</title>
        <authorList>
            <person name="Cuomo C."/>
            <person name="Litvintseva A."/>
            <person name="Heitman J."/>
            <person name="Chen Y."/>
            <person name="Sun S."/>
            <person name="Springer D."/>
            <person name="Dromer F."/>
            <person name="Young S."/>
            <person name="Zeng Q."/>
            <person name="Chapman S."/>
            <person name="Gujja S."/>
            <person name="Saif S."/>
            <person name="Birren B."/>
        </authorList>
    </citation>
    <scope>NUCLEOTIDE SEQUENCE [LARGE SCALE GENOMIC DNA]</scope>
    <source>
        <strain evidence="3 4">CBS 7118</strain>
    </source>
</reference>
<dbReference type="GeneID" id="30192245"/>
<keyword evidence="2" id="KW-0812">Transmembrane</keyword>
<evidence type="ECO:0000313" key="3">
    <source>
        <dbReference type="EMBL" id="ODO00706.1"/>
    </source>
</evidence>
<proteinExistence type="predicted"/>
<dbReference type="InterPro" id="IPR050769">
    <property type="entry name" value="NAT_camello-type"/>
</dbReference>
<dbReference type="GO" id="GO:0008080">
    <property type="term" value="F:N-acetyltransferase activity"/>
    <property type="evidence" value="ECO:0007669"/>
    <property type="project" value="InterPro"/>
</dbReference>
<dbReference type="SUPFAM" id="SSF55729">
    <property type="entry name" value="Acyl-CoA N-acyltransferases (Nat)"/>
    <property type="match status" value="1"/>
</dbReference>